<dbReference type="Proteomes" id="UP001162087">
    <property type="component" value="Chromosome 10"/>
</dbReference>
<dbReference type="Gene3D" id="1.10.287.110">
    <property type="entry name" value="DnaJ domain"/>
    <property type="match status" value="1"/>
</dbReference>
<feature type="region of interest" description="Disordered" evidence="8">
    <location>
        <begin position="101"/>
        <end position="127"/>
    </location>
</feature>
<name>A0AA35J0F6_SACK1</name>
<dbReference type="CDD" id="cd06257">
    <property type="entry name" value="DnaJ"/>
    <property type="match status" value="1"/>
</dbReference>
<dbReference type="EMBL" id="OX365905">
    <property type="protein sequence ID" value="CAI4043518.1"/>
    <property type="molecule type" value="Genomic_DNA"/>
</dbReference>
<dbReference type="FunFam" id="1.10.287.110:FF:000147">
    <property type="entry name" value="JJJ2p protein"/>
    <property type="match status" value="1"/>
</dbReference>
<dbReference type="GO" id="GO:0005634">
    <property type="term" value="C:nucleus"/>
    <property type="evidence" value="ECO:0007669"/>
    <property type="project" value="UniProtKB-SubCell"/>
</dbReference>
<feature type="region of interest" description="Disordered" evidence="8">
    <location>
        <begin position="241"/>
        <end position="266"/>
    </location>
</feature>
<dbReference type="Pfam" id="PF00226">
    <property type="entry name" value="DnaJ"/>
    <property type="match status" value="1"/>
</dbReference>
<keyword evidence="6" id="KW-0539">Nucleus</keyword>
<reference evidence="10" key="1">
    <citation type="submission" date="2022-10" db="EMBL/GenBank/DDBJ databases">
        <authorList>
            <person name="Byrne P K."/>
        </authorList>
    </citation>
    <scope>NUCLEOTIDE SEQUENCE</scope>
    <source>
        <strain evidence="10">IFO1802</strain>
    </source>
</reference>
<dbReference type="GO" id="GO:0071218">
    <property type="term" value="P:cellular response to misfolded protein"/>
    <property type="evidence" value="ECO:0007669"/>
    <property type="project" value="TreeGrafter"/>
</dbReference>
<dbReference type="PROSITE" id="PS00636">
    <property type="entry name" value="DNAJ_1"/>
    <property type="match status" value="1"/>
</dbReference>
<keyword evidence="4" id="KW-0597">Phosphoprotein</keyword>
<evidence type="ECO:0000256" key="7">
    <source>
        <dbReference type="ARBA" id="ARBA00068361"/>
    </source>
</evidence>
<organism evidence="10 11">
    <name type="scientific">Saccharomyces kudriavzevii (strain ATCC MYA-4449 / AS 2.2408 / CBS 8840 / NBRC 1802 / NCYC 2889)</name>
    <name type="common">Yeast</name>
    <dbReference type="NCBI Taxonomy" id="226230"/>
    <lineage>
        <taxon>Eukaryota</taxon>
        <taxon>Fungi</taxon>
        <taxon>Dikarya</taxon>
        <taxon>Ascomycota</taxon>
        <taxon>Saccharomycotina</taxon>
        <taxon>Saccharomycetes</taxon>
        <taxon>Saccharomycetales</taxon>
        <taxon>Saccharomycetaceae</taxon>
        <taxon>Saccharomyces</taxon>
    </lineage>
</organism>
<dbReference type="AlphaFoldDB" id="A0AA35J0F6"/>
<dbReference type="PRINTS" id="PR00625">
    <property type="entry name" value="JDOMAIN"/>
</dbReference>
<evidence type="ECO:0000256" key="6">
    <source>
        <dbReference type="ARBA" id="ARBA00023242"/>
    </source>
</evidence>
<protein>
    <recommendedName>
        <fullName evidence="7">J protein JJJ2</fullName>
    </recommendedName>
</protein>
<evidence type="ECO:0000256" key="3">
    <source>
        <dbReference type="ARBA" id="ARBA00022490"/>
    </source>
</evidence>
<keyword evidence="3" id="KW-0963">Cytoplasm</keyword>
<proteinExistence type="predicted"/>
<dbReference type="SUPFAM" id="SSF46565">
    <property type="entry name" value="Chaperone J-domain"/>
    <property type="match status" value="1"/>
</dbReference>
<dbReference type="PROSITE" id="PS50076">
    <property type="entry name" value="DNAJ_2"/>
    <property type="match status" value="1"/>
</dbReference>
<evidence type="ECO:0000313" key="10">
    <source>
        <dbReference type="EMBL" id="CAI4043518.1"/>
    </source>
</evidence>
<dbReference type="SMART" id="SM00271">
    <property type="entry name" value="DnaJ"/>
    <property type="match status" value="1"/>
</dbReference>
<feature type="region of interest" description="Disordered" evidence="8">
    <location>
        <begin position="306"/>
        <end position="325"/>
    </location>
</feature>
<dbReference type="RefSeq" id="XP_056082963.1">
    <property type="nucleotide sequence ID" value="XM_056228889.1"/>
</dbReference>
<keyword evidence="11" id="KW-1185">Reference proteome</keyword>
<dbReference type="PANTHER" id="PTHR43908:SF3">
    <property type="entry name" value="AT29763P-RELATED"/>
    <property type="match status" value="1"/>
</dbReference>
<dbReference type="PANTHER" id="PTHR43908">
    <property type="entry name" value="AT29763P-RELATED"/>
    <property type="match status" value="1"/>
</dbReference>
<evidence type="ECO:0000256" key="4">
    <source>
        <dbReference type="ARBA" id="ARBA00022553"/>
    </source>
</evidence>
<feature type="domain" description="J" evidence="9">
    <location>
        <begin position="13"/>
        <end position="77"/>
    </location>
</feature>
<comment type="subcellular location">
    <subcellularLocation>
        <location evidence="2">Cytoplasm</location>
    </subcellularLocation>
    <subcellularLocation>
        <location evidence="1">Nucleus</location>
    </subcellularLocation>
</comment>
<accession>A0AA35J0F6</accession>
<keyword evidence="5" id="KW-0143">Chaperone</keyword>
<evidence type="ECO:0000313" key="11">
    <source>
        <dbReference type="Proteomes" id="UP001162087"/>
    </source>
</evidence>
<evidence type="ECO:0000256" key="1">
    <source>
        <dbReference type="ARBA" id="ARBA00004123"/>
    </source>
</evidence>
<evidence type="ECO:0000259" key="9">
    <source>
        <dbReference type="PROSITE" id="PS50076"/>
    </source>
</evidence>
<evidence type="ECO:0000256" key="5">
    <source>
        <dbReference type="ARBA" id="ARBA00023186"/>
    </source>
</evidence>
<dbReference type="GO" id="GO:0030544">
    <property type="term" value="F:Hsp70 protein binding"/>
    <property type="evidence" value="ECO:0007669"/>
    <property type="project" value="TreeGrafter"/>
</dbReference>
<dbReference type="InterPro" id="IPR051100">
    <property type="entry name" value="DnaJ_subfamily_B/C"/>
</dbReference>
<dbReference type="GeneID" id="80924895"/>
<evidence type="ECO:0000256" key="2">
    <source>
        <dbReference type="ARBA" id="ARBA00004496"/>
    </source>
</evidence>
<feature type="compositionally biased region" description="Basic and acidic residues" evidence="8">
    <location>
        <begin position="243"/>
        <end position="261"/>
    </location>
</feature>
<dbReference type="InterPro" id="IPR001623">
    <property type="entry name" value="DnaJ_domain"/>
</dbReference>
<gene>
    <name evidence="10" type="primary">SKDI10G0560</name>
    <name evidence="10" type="ORF">SKDI_10G0560</name>
</gene>
<dbReference type="InterPro" id="IPR036869">
    <property type="entry name" value="J_dom_sf"/>
</dbReference>
<evidence type="ECO:0000256" key="8">
    <source>
        <dbReference type="SAM" id="MobiDB-lite"/>
    </source>
</evidence>
<sequence length="559" mass="65095">MSQVIEPHLDRTTYYSILGLTSNATSSEVHKSYLKLARLLHPDKTKSDKCEDLFKAVVHAHSILTDKDQKLRYDRDLKIKGLYTYQQKKYCYTFKNKVKEPHETNQKPTKSEIHHRQGKPYEQQPYGFGVGKKVNTSSKSKVPIFKSFNLKGYQRNHYYSFKKENKYETPDADSLFHETNGASKVRMTSPSSVNASSPFQEIWETLGKKTSNDESSCREKSVLNDEEEVRYHAETTMCSGPEEYQKYNEESKKERRNLSKEDTEEEMEYKQFKLPKINVFSNGSSEPNLQSPFYNHEYRHYARSKFQNRNQNRRSVSPTKEMPTTSKTAEGWNILRDIVEKLNISSVDDGNKDTSLRKSQTNEKSYSETINIEELSIREPKGIKRRKKDGISLEELSKSLPEEKDFFVMNAINESLDSINLFKRPKTVQSQTSSDIQREGNHVQSELSLEQYGITSNVLSLKIPEILEFNASTDLKTLKLDVQMFNNHCNELKEELLQASLRRYRADMQLGEKLMEKQNIVAWKTCLEFDRSLTEKMRIVQARQMQVVDNFSKQCDSSF</sequence>
<dbReference type="InterPro" id="IPR018253">
    <property type="entry name" value="DnaJ_domain_CS"/>
</dbReference>
<dbReference type="GO" id="GO:0005789">
    <property type="term" value="C:endoplasmic reticulum membrane"/>
    <property type="evidence" value="ECO:0007669"/>
    <property type="project" value="TreeGrafter"/>
</dbReference>
<feature type="compositionally biased region" description="Basic and acidic residues" evidence="8">
    <location>
        <begin position="101"/>
        <end position="115"/>
    </location>
</feature>